<evidence type="ECO:0000313" key="1">
    <source>
        <dbReference type="EMBL" id="GGB02903.1"/>
    </source>
</evidence>
<organism evidence="1 2">
    <name type="scientific">Puia dinghuensis</name>
    <dbReference type="NCBI Taxonomy" id="1792502"/>
    <lineage>
        <taxon>Bacteria</taxon>
        <taxon>Pseudomonadati</taxon>
        <taxon>Bacteroidota</taxon>
        <taxon>Chitinophagia</taxon>
        <taxon>Chitinophagales</taxon>
        <taxon>Chitinophagaceae</taxon>
        <taxon>Puia</taxon>
    </lineage>
</organism>
<dbReference type="Gene3D" id="1.10.1740.10">
    <property type="match status" value="1"/>
</dbReference>
<dbReference type="GO" id="GO:0003700">
    <property type="term" value="F:DNA-binding transcription factor activity"/>
    <property type="evidence" value="ECO:0007669"/>
    <property type="project" value="InterPro"/>
</dbReference>
<dbReference type="SUPFAM" id="SSF88946">
    <property type="entry name" value="Sigma2 domain of RNA polymerase sigma factors"/>
    <property type="match status" value="1"/>
</dbReference>
<evidence type="ECO:0000313" key="2">
    <source>
        <dbReference type="Proteomes" id="UP000607559"/>
    </source>
</evidence>
<reference evidence="1" key="1">
    <citation type="journal article" date="2014" name="Int. J. Syst. Evol. Microbiol.">
        <title>Complete genome sequence of Corynebacterium casei LMG S-19264T (=DSM 44701T), isolated from a smear-ripened cheese.</title>
        <authorList>
            <consortium name="US DOE Joint Genome Institute (JGI-PGF)"/>
            <person name="Walter F."/>
            <person name="Albersmeier A."/>
            <person name="Kalinowski J."/>
            <person name="Ruckert C."/>
        </authorList>
    </citation>
    <scope>NUCLEOTIDE SEQUENCE</scope>
    <source>
        <strain evidence="1">CGMCC 1.15448</strain>
    </source>
</reference>
<dbReference type="InterPro" id="IPR013325">
    <property type="entry name" value="RNA_pol_sigma_r2"/>
</dbReference>
<comment type="caution">
    <text evidence="1">The sequence shown here is derived from an EMBL/GenBank/DDBJ whole genome shotgun (WGS) entry which is preliminary data.</text>
</comment>
<dbReference type="AlphaFoldDB" id="A0A8J2UDK3"/>
<accession>A0A8J2UDK3</accession>
<dbReference type="EMBL" id="BMJC01000003">
    <property type="protein sequence ID" value="GGB02903.1"/>
    <property type="molecule type" value="Genomic_DNA"/>
</dbReference>
<proteinExistence type="predicted"/>
<protein>
    <recommendedName>
        <fullName evidence="3">RNA polymerase sigma-70 region 2 domain-containing protein</fullName>
    </recommendedName>
</protein>
<sequence length="105" mass="12435">MKNQAPKPKTQQAMKEMDPYAEEQELLLALEKREVKAFLRLFKDYNDDLMIFAYSQLNNQKKAEETVQELFEELWSAGRFKEIKPPIYKFLVGELSRICESKISQ</sequence>
<dbReference type="GO" id="GO:0006352">
    <property type="term" value="P:DNA-templated transcription initiation"/>
    <property type="evidence" value="ECO:0007669"/>
    <property type="project" value="InterPro"/>
</dbReference>
<keyword evidence="2" id="KW-1185">Reference proteome</keyword>
<evidence type="ECO:0008006" key="3">
    <source>
        <dbReference type="Google" id="ProtNLM"/>
    </source>
</evidence>
<reference evidence="1" key="2">
    <citation type="submission" date="2020-09" db="EMBL/GenBank/DDBJ databases">
        <authorList>
            <person name="Sun Q."/>
            <person name="Zhou Y."/>
        </authorList>
    </citation>
    <scope>NUCLEOTIDE SEQUENCE</scope>
    <source>
        <strain evidence="1">CGMCC 1.15448</strain>
    </source>
</reference>
<dbReference type="Proteomes" id="UP000607559">
    <property type="component" value="Unassembled WGS sequence"/>
</dbReference>
<name>A0A8J2UDK3_9BACT</name>
<gene>
    <name evidence="1" type="ORF">GCM10011511_27740</name>
</gene>